<keyword evidence="1" id="KW-0802">TPR repeat</keyword>
<evidence type="ECO:0000313" key="3">
    <source>
        <dbReference type="Proteomes" id="UP000201613"/>
    </source>
</evidence>
<dbReference type="SMART" id="SM00028">
    <property type="entry name" value="TPR"/>
    <property type="match status" value="4"/>
</dbReference>
<dbReference type="PANTHER" id="PTHR44809:SF1">
    <property type="entry name" value="PROTEIN O-MANNOSYL-TRANSFERASE TMTC1"/>
    <property type="match status" value="1"/>
</dbReference>
<name>A0A238LF22_9RHOB</name>
<dbReference type="InterPro" id="IPR011990">
    <property type="entry name" value="TPR-like_helical_dom_sf"/>
</dbReference>
<dbReference type="AlphaFoldDB" id="A0A238LF22"/>
<organism evidence="2 3">
    <name type="scientific">Flavimaricola marinus</name>
    <dbReference type="NCBI Taxonomy" id="1819565"/>
    <lineage>
        <taxon>Bacteria</taxon>
        <taxon>Pseudomonadati</taxon>
        <taxon>Pseudomonadota</taxon>
        <taxon>Alphaproteobacteria</taxon>
        <taxon>Rhodobacterales</taxon>
        <taxon>Paracoccaceae</taxon>
        <taxon>Flavimaricola</taxon>
    </lineage>
</organism>
<dbReference type="SUPFAM" id="SSF48452">
    <property type="entry name" value="TPR-like"/>
    <property type="match status" value="1"/>
</dbReference>
<dbReference type="Pfam" id="PF13429">
    <property type="entry name" value="TPR_15"/>
    <property type="match status" value="1"/>
</dbReference>
<dbReference type="Gene3D" id="3.40.50.2000">
    <property type="entry name" value="Glycogen Phosphorylase B"/>
    <property type="match status" value="1"/>
</dbReference>
<dbReference type="InterPro" id="IPR052943">
    <property type="entry name" value="TMTC_O-mannosyl-trnsfr"/>
</dbReference>
<reference evidence="3" key="1">
    <citation type="submission" date="2017-05" db="EMBL/GenBank/DDBJ databases">
        <authorList>
            <person name="Rodrigo-Torres L."/>
            <person name="Arahal R. D."/>
            <person name="Lucena T."/>
        </authorList>
    </citation>
    <scope>NUCLEOTIDE SEQUENCE [LARGE SCALE GENOMIC DNA]</scope>
    <source>
        <strain evidence="3">CECT 8899</strain>
    </source>
</reference>
<sequence>MPKPETPSPQTLEALREQTMTLHKAGKIAEARPLYARYLEQAPDDALMWSNLGALLRSSGQHELARVAQRRAYALEPDRISIANNLANILADLGECEEALELRREVLKTRPDDPMLKAMIGKVLRSLGRTDDAVSFLEAARDAHPDEPEIAIQLAMSQLAGADYVEGFRNFDARWRTNELTPRQITKPKWDGAPLNGKRILVLPEQGFGDGIAFARFLPMLQAFEPAEVIMQTERPVARLYEGLEGVDRLVVGPPPEDAFDVWTNLMDLPPLHFEQIDTPPAPTGLHIPQDSRDRARALVAPNADRFKVGVVWSGSLTYRANAFRSFSHTEFHRLLDIPEVQMFSLYKGPKLDAFRADGSNMLIIDAGSRDRDFADCAALMEEMDLIITSDTATAHLAGSLGCPVWTLLHWDAFWLWRHEGPHTPWYPSMRLFRQTTPRDWSGVFTRVRTRLFAEVDKWKEARA</sequence>
<dbReference type="OrthoDB" id="6193797at2"/>
<feature type="repeat" description="TPR" evidence="1">
    <location>
        <begin position="80"/>
        <end position="113"/>
    </location>
</feature>
<dbReference type="EMBL" id="FXZK01000004">
    <property type="protein sequence ID" value="SMY08208.1"/>
    <property type="molecule type" value="Genomic_DNA"/>
</dbReference>
<evidence type="ECO:0000256" key="1">
    <source>
        <dbReference type="PROSITE-ProRule" id="PRU00339"/>
    </source>
</evidence>
<gene>
    <name evidence="2" type="ORF">LOM8899_02358</name>
</gene>
<dbReference type="Gene3D" id="1.25.40.10">
    <property type="entry name" value="Tetratricopeptide repeat domain"/>
    <property type="match status" value="1"/>
</dbReference>
<dbReference type="Proteomes" id="UP000201613">
    <property type="component" value="Unassembled WGS sequence"/>
</dbReference>
<protein>
    <submittedName>
        <fullName evidence="2">Tetratricopeptide repeat protein</fullName>
    </submittedName>
</protein>
<evidence type="ECO:0000313" key="2">
    <source>
        <dbReference type="EMBL" id="SMY08208.1"/>
    </source>
</evidence>
<dbReference type="PANTHER" id="PTHR44809">
    <property type="match status" value="1"/>
</dbReference>
<feature type="repeat" description="TPR" evidence="1">
    <location>
        <begin position="46"/>
        <end position="79"/>
    </location>
</feature>
<proteinExistence type="predicted"/>
<dbReference type="InterPro" id="IPR019734">
    <property type="entry name" value="TPR_rpt"/>
</dbReference>
<accession>A0A238LF22</accession>
<keyword evidence="3" id="KW-1185">Reference proteome</keyword>
<dbReference type="PROSITE" id="PS50005">
    <property type="entry name" value="TPR"/>
    <property type="match status" value="2"/>
</dbReference>
<dbReference type="SUPFAM" id="SSF53756">
    <property type="entry name" value="UDP-Glycosyltransferase/glycogen phosphorylase"/>
    <property type="match status" value="1"/>
</dbReference>